<dbReference type="PANTHER" id="PTHR30348">
    <property type="entry name" value="UNCHARACTERIZED PROTEIN YECE"/>
    <property type="match status" value="1"/>
</dbReference>
<dbReference type="Proteomes" id="UP001280156">
    <property type="component" value="Unassembled WGS sequence"/>
</dbReference>
<evidence type="ECO:0000313" key="1">
    <source>
        <dbReference type="EMBL" id="MDX8489124.1"/>
    </source>
</evidence>
<accession>A0ABU4YQC1</accession>
<gene>
    <name evidence="1" type="ORF">RFM52_28530</name>
</gene>
<dbReference type="Gene3D" id="3.20.20.410">
    <property type="entry name" value="Protein of unknown function UPF0759"/>
    <property type="match status" value="1"/>
</dbReference>
<sequence length="259" mass="28533">MDNRCCAVGTAGWSIAAAHRASFPAAGSQLERYAARLSIAEINSSFYKSHRRETYERWARSVPDHFRFSAKVPKAMTHERRLEDCDDLLDTFLGQVGGLGSKLSVLLVQLPPSLQFEPQTVEKFFAALHAKTDRRLVCEPRHPSWFAPEAKSLLSRFQVGRVAADPAPVPAAAMPGGWRELAYFRFHGAPHVYYSDYEAGRLLDISGRLAEARASAGEVWCIFDNTARGHALGNALSVDAAVRQITFSSRNALPSATLS</sequence>
<dbReference type="InterPro" id="IPR002763">
    <property type="entry name" value="DUF72"/>
</dbReference>
<organism evidence="1 2">
    <name type="scientific">Mesorhizobium humile</name>
    <dbReference type="NCBI Taxonomy" id="3072313"/>
    <lineage>
        <taxon>Bacteria</taxon>
        <taxon>Pseudomonadati</taxon>
        <taxon>Pseudomonadota</taxon>
        <taxon>Alphaproteobacteria</taxon>
        <taxon>Hyphomicrobiales</taxon>
        <taxon>Phyllobacteriaceae</taxon>
        <taxon>Mesorhizobium</taxon>
    </lineage>
</organism>
<dbReference type="RefSeq" id="WP_320327890.1">
    <property type="nucleotide sequence ID" value="NZ_JAVIIV010000027.1"/>
</dbReference>
<evidence type="ECO:0000313" key="2">
    <source>
        <dbReference type="Proteomes" id="UP001280156"/>
    </source>
</evidence>
<dbReference type="PANTHER" id="PTHR30348:SF14">
    <property type="entry name" value="BLR8050 PROTEIN"/>
    <property type="match status" value="1"/>
</dbReference>
<proteinExistence type="predicted"/>
<dbReference type="EMBL" id="JAVIIV010000027">
    <property type="protein sequence ID" value="MDX8489124.1"/>
    <property type="molecule type" value="Genomic_DNA"/>
</dbReference>
<protein>
    <submittedName>
        <fullName evidence="1">DUF72 domain-containing protein</fullName>
    </submittedName>
</protein>
<dbReference type="Pfam" id="PF01904">
    <property type="entry name" value="DUF72"/>
    <property type="match status" value="1"/>
</dbReference>
<dbReference type="InterPro" id="IPR036520">
    <property type="entry name" value="UPF0759_sf"/>
</dbReference>
<reference evidence="1 2" key="1">
    <citation type="submission" date="2023-08" db="EMBL/GenBank/DDBJ databases">
        <title>Implementing the SeqCode for naming new Mesorhizobium species isolated from Vachellia karroo root nodules.</title>
        <authorList>
            <person name="Van Lill M."/>
        </authorList>
    </citation>
    <scope>NUCLEOTIDE SEQUENCE [LARGE SCALE GENOMIC DNA]</scope>
    <source>
        <strain evidence="1 2">VK2B</strain>
    </source>
</reference>
<keyword evidence="2" id="KW-1185">Reference proteome</keyword>
<comment type="caution">
    <text evidence="1">The sequence shown here is derived from an EMBL/GenBank/DDBJ whole genome shotgun (WGS) entry which is preliminary data.</text>
</comment>
<dbReference type="SUPFAM" id="SSF117396">
    <property type="entry name" value="TM1631-like"/>
    <property type="match status" value="1"/>
</dbReference>
<name>A0ABU4YQC1_9HYPH</name>